<dbReference type="RefSeq" id="XP_010512765.1">
    <property type="nucleotide sequence ID" value="XM_010514463.2"/>
</dbReference>
<feature type="compositionally biased region" description="Polar residues" evidence="7">
    <location>
        <begin position="366"/>
        <end position="375"/>
    </location>
</feature>
<feature type="compositionally biased region" description="Basic and acidic residues" evidence="7">
    <location>
        <begin position="376"/>
        <end position="389"/>
    </location>
</feature>
<reference evidence="9" key="1">
    <citation type="journal article" date="2014" name="Nat. Commun.">
        <title>The emerging biofuel crop Camelina sativa retains a highly undifferentiated hexaploid genome structure.</title>
        <authorList>
            <person name="Kagale S."/>
            <person name="Koh C."/>
            <person name="Nixon J."/>
            <person name="Bollina V."/>
            <person name="Clarke W.E."/>
            <person name="Tuteja R."/>
            <person name="Spillane C."/>
            <person name="Robinson S.J."/>
            <person name="Links M.G."/>
            <person name="Clarke C."/>
            <person name="Higgins E.E."/>
            <person name="Huebert T."/>
            <person name="Sharpe A.G."/>
            <person name="Parkin I.A."/>
        </authorList>
    </citation>
    <scope>NUCLEOTIDE SEQUENCE [LARGE SCALE GENOMIC DNA]</scope>
    <source>
        <strain evidence="9">cv. DH55</strain>
    </source>
</reference>
<evidence type="ECO:0000256" key="7">
    <source>
        <dbReference type="SAM" id="MobiDB-lite"/>
    </source>
</evidence>
<dbReference type="PANTHER" id="PTHR24009">
    <property type="entry name" value="RNA-BINDING (RRM/RBD/RNP MOTIFS)"/>
    <property type="match status" value="1"/>
</dbReference>
<accession>A0ABM0ZAJ4</accession>
<evidence type="ECO:0000313" key="9">
    <source>
        <dbReference type="Proteomes" id="UP000694864"/>
    </source>
</evidence>
<feature type="domain" description="RRM" evidence="8">
    <location>
        <begin position="156"/>
        <end position="232"/>
    </location>
</feature>
<dbReference type="Gene3D" id="3.30.70.330">
    <property type="match status" value="1"/>
</dbReference>
<dbReference type="InterPro" id="IPR056276">
    <property type="entry name" value="AtC3H46-like_PABC-like"/>
</dbReference>
<keyword evidence="4 6" id="KW-0694">RNA-binding</keyword>
<keyword evidence="5" id="KW-0238">DNA-binding</keyword>
<dbReference type="PANTHER" id="PTHR24009:SF3">
    <property type="entry name" value="RNA-BINDING (RRM_RBD_RNP MOTIFS) FAMILY PROTEIN-RELATED"/>
    <property type="match status" value="1"/>
</dbReference>
<dbReference type="InterPro" id="IPR012677">
    <property type="entry name" value="Nucleotide-bd_a/b_plait_sf"/>
</dbReference>
<evidence type="ECO:0000256" key="6">
    <source>
        <dbReference type="PROSITE-ProRule" id="PRU00176"/>
    </source>
</evidence>
<evidence type="ECO:0000256" key="3">
    <source>
        <dbReference type="ARBA" id="ARBA00022833"/>
    </source>
</evidence>
<evidence type="ECO:0000256" key="2">
    <source>
        <dbReference type="ARBA" id="ARBA00022771"/>
    </source>
</evidence>
<dbReference type="SUPFAM" id="SSF54928">
    <property type="entry name" value="RNA-binding domain, RBD"/>
    <property type="match status" value="1"/>
</dbReference>
<feature type="region of interest" description="Disordered" evidence="7">
    <location>
        <begin position="315"/>
        <end position="416"/>
    </location>
</feature>
<dbReference type="PROSITE" id="PS50102">
    <property type="entry name" value="RRM"/>
    <property type="match status" value="1"/>
</dbReference>
<keyword evidence="3" id="KW-0862">Zinc</keyword>
<keyword evidence="2" id="KW-0863">Zinc-finger</keyword>
<keyword evidence="1" id="KW-0479">Metal-binding</keyword>
<protein>
    <submittedName>
        <fullName evidence="10">Zinc finger CCCH domain-containing protein 46-like</fullName>
    </submittedName>
</protein>
<evidence type="ECO:0000256" key="4">
    <source>
        <dbReference type="ARBA" id="ARBA00022884"/>
    </source>
</evidence>
<dbReference type="GeneID" id="104788687"/>
<dbReference type="SMART" id="SM00360">
    <property type="entry name" value="RRM"/>
    <property type="match status" value="1"/>
</dbReference>
<keyword evidence="9" id="KW-1185">Reference proteome</keyword>
<name>A0ABM0ZAJ4_CAMSA</name>
<gene>
    <name evidence="10" type="primary">LOC104788687</name>
</gene>
<organism evidence="9 10">
    <name type="scientific">Camelina sativa</name>
    <name type="common">False flax</name>
    <name type="synonym">Myagrum sativum</name>
    <dbReference type="NCBI Taxonomy" id="90675"/>
    <lineage>
        <taxon>Eukaryota</taxon>
        <taxon>Viridiplantae</taxon>
        <taxon>Streptophyta</taxon>
        <taxon>Embryophyta</taxon>
        <taxon>Tracheophyta</taxon>
        <taxon>Spermatophyta</taxon>
        <taxon>Magnoliopsida</taxon>
        <taxon>eudicotyledons</taxon>
        <taxon>Gunneridae</taxon>
        <taxon>Pentapetalae</taxon>
        <taxon>rosids</taxon>
        <taxon>malvids</taxon>
        <taxon>Brassicales</taxon>
        <taxon>Brassicaceae</taxon>
        <taxon>Camelineae</taxon>
        <taxon>Camelina</taxon>
    </lineage>
</organism>
<reference evidence="10" key="2">
    <citation type="submission" date="2025-08" db="UniProtKB">
        <authorList>
            <consortium name="RefSeq"/>
        </authorList>
    </citation>
    <scope>IDENTIFICATION</scope>
    <source>
        <tissue evidence="10">Leaf</tissue>
    </source>
</reference>
<evidence type="ECO:0000256" key="1">
    <source>
        <dbReference type="ARBA" id="ARBA00022723"/>
    </source>
</evidence>
<feature type="compositionally biased region" description="Basic and acidic residues" evidence="7">
    <location>
        <begin position="322"/>
        <end position="343"/>
    </location>
</feature>
<evidence type="ECO:0000259" key="8">
    <source>
        <dbReference type="PROSITE" id="PS50102"/>
    </source>
</evidence>
<dbReference type="InterPro" id="IPR034365">
    <property type="entry name" value="AtC3H46-like_RRM"/>
</dbReference>
<evidence type="ECO:0000313" key="10">
    <source>
        <dbReference type="RefSeq" id="XP_010512765.1"/>
    </source>
</evidence>
<dbReference type="InterPro" id="IPR035979">
    <property type="entry name" value="RBD_domain_sf"/>
</dbReference>
<proteinExistence type="predicted"/>
<dbReference type="InterPro" id="IPR000504">
    <property type="entry name" value="RRM_dom"/>
</dbReference>
<dbReference type="Proteomes" id="UP000694864">
    <property type="component" value="Chromosome 5"/>
</dbReference>
<sequence>MDVYEATRIVLSRIQSLDPANASKIMGLLLLQDHGEKEMIRLAFGPQNLLHSVIAKAKKELGLNEHERLSFFDRRSGGCVSHDLGFGWGQCSKSVPPRISHQLTGGPRFPFSPKGVNLQQSESQSRATDLMMGDDLKKLGRWRSERIDLSAMAASRQIYLTFPADSVFREEDVSNYFSTFGPVQDVRIPYQQKRMFGFVTFMYPETVKSILAKGNPHFVCDSRVLVKPYKEKGKVPDKYRTKPSPTGLDSMDIMGLQLGGSAFHDNAQDLLWKSRLEERALELQSRRLMNLQLLDVKKQIQLSFDQTLLVSPPLVSSNQRVSTKENDEDRIKLPESLEDDRLPDSPFASPTHHFLEFDKSGAAADTNGSGSSSPSFDHDESTTLTDSRKSYNGQMPSLSMMGMLPGSSGPACRVGI</sequence>
<dbReference type="Pfam" id="PF00076">
    <property type="entry name" value="RRM_1"/>
    <property type="match status" value="1"/>
</dbReference>
<feature type="compositionally biased region" description="Low complexity" evidence="7">
    <location>
        <begin position="395"/>
        <end position="410"/>
    </location>
</feature>
<dbReference type="Pfam" id="PF23182">
    <property type="entry name" value="PABC_AtC3H46"/>
    <property type="match status" value="1"/>
</dbReference>
<dbReference type="CDD" id="cd12458">
    <property type="entry name" value="RRM_AtC3H46_like"/>
    <property type="match status" value="1"/>
</dbReference>
<evidence type="ECO:0000256" key="5">
    <source>
        <dbReference type="ARBA" id="ARBA00023125"/>
    </source>
</evidence>